<feature type="transmembrane region" description="Helical" evidence="1">
    <location>
        <begin position="12"/>
        <end position="32"/>
    </location>
</feature>
<accession>A0A0F6SFQ2</accession>
<dbReference type="OrthoDB" id="5512786at2"/>
<dbReference type="Proteomes" id="UP000034883">
    <property type="component" value="Chromosome"/>
</dbReference>
<evidence type="ECO:0000313" key="2">
    <source>
        <dbReference type="EMBL" id="AKF07339.1"/>
    </source>
</evidence>
<name>A0A0F6SFQ2_9BACT</name>
<protein>
    <submittedName>
        <fullName evidence="2">Uncharacterized protein</fullName>
    </submittedName>
</protein>
<keyword evidence="1" id="KW-0812">Transmembrane</keyword>
<sequence length="264" mass="28321">MTPLDALPYEWLGLLALGILWVNTLLIAAAAWQQRSALGAIRATMIAGRHDGTLVSGIVEEGRGPEGAIAMRHVEQMGRALTISGPDRILFTERAVDEEIFGGVVRTDAGETLDVEAARGESIEIWLRDDAPSARRDADFERAWSRASTNKGCVSTLEQRIERGARVWLHRGADGVLRIAALDPVAECTRKRALLAGFAVLTVLSCAVVSLIACWPPALGTISTIGGVLGVAYFLAIQPLGTAVRDAARIPPERLVTGVWQRPA</sequence>
<gene>
    <name evidence="2" type="ORF">DB32_004488</name>
</gene>
<organism evidence="2 3">
    <name type="scientific">Sandaracinus amylolyticus</name>
    <dbReference type="NCBI Taxonomy" id="927083"/>
    <lineage>
        <taxon>Bacteria</taxon>
        <taxon>Pseudomonadati</taxon>
        <taxon>Myxococcota</taxon>
        <taxon>Polyangia</taxon>
        <taxon>Polyangiales</taxon>
        <taxon>Sandaracinaceae</taxon>
        <taxon>Sandaracinus</taxon>
    </lineage>
</organism>
<evidence type="ECO:0000313" key="3">
    <source>
        <dbReference type="Proteomes" id="UP000034883"/>
    </source>
</evidence>
<proteinExistence type="predicted"/>
<keyword evidence="3" id="KW-1185">Reference proteome</keyword>
<dbReference type="STRING" id="927083.DB32_004488"/>
<dbReference type="EMBL" id="CP011125">
    <property type="protein sequence ID" value="AKF07339.1"/>
    <property type="molecule type" value="Genomic_DNA"/>
</dbReference>
<feature type="transmembrane region" description="Helical" evidence="1">
    <location>
        <begin position="218"/>
        <end position="236"/>
    </location>
</feature>
<keyword evidence="1" id="KW-1133">Transmembrane helix</keyword>
<evidence type="ECO:0000256" key="1">
    <source>
        <dbReference type="SAM" id="Phobius"/>
    </source>
</evidence>
<reference evidence="2 3" key="1">
    <citation type="submission" date="2015-03" db="EMBL/GenBank/DDBJ databases">
        <title>Genome assembly of Sandaracinus amylolyticus DSM 53668.</title>
        <authorList>
            <person name="Sharma G."/>
            <person name="Subramanian S."/>
        </authorList>
    </citation>
    <scope>NUCLEOTIDE SEQUENCE [LARGE SCALE GENOMIC DNA]</scope>
    <source>
        <strain evidence="2 3">DSM 53668</strain>
    </source>
</reference>
<dbReference type="RefSeq" id="WP_053234612.1">
    <property type="nucleotide sequence ID" value="NZ_CP011125.1"/>
</dbReference>
<keyword evidence="1" id="KW-0472">Membrane</keyword>
<dbReference type="KEGG" id="samy:DB32_004488"/>
<dbReference type="AlphaFoldDB" id="A0A0F6SFQ2"/>
<feature type="transmembrane region" description="Helical" evidence="1">
    <location>
        <begin position="193"/>
        <end position="212"/>
    </location>
</feature>